<feature type="domain" description="Plasmid replication protein C N-terminal" evidence="2">
    <location>
        <begin position="40"/>
        <end position="185"/>
    </location>
</feature>
<dbReference type="InterPro" id="IPR005090">
    <property type="entry name" value="RepC_N"/>
</dbReference>
<accession>Q56454</accession>
<keyword evidence="3" id="KW-0614">Plasmid</keyword>
<sequence length="431" mass="47575">MCYARGPAPHKIEEQKTMSRFAALAAQPTYPCLPSGMTFGHLVELIERHARRAFGIGLARRDALLRMMRSTSVSDWTDPHRDPVCYRAQQDMAAEIGITDRALRAHERHLEALGLVLIDTAVDGHRSGAELSGGRRLGINFRPLIQRVGELIACDRDRQAEGRRIQTLRLEFSALKRDVRRAIERLVELEPRHPALGSLLQAFAAWPRRYAGFRTVAQLEGHLADIRSVYDQLAEILSCRADSSGVSESRIPAILNTNLKNPVSCSGSSANNRTARKRADTNPYTAGPKGPPGCSEKNDLRPGQGRKPELTETFTPDQLYAMASDDMRLYLDSSGHSPDQLTDRDFISAAIASLVDLGIRPSAWEDAAEVMANLGAALTVLLIDANRFRSVEPVRKPGAMLCAMTRIAARSGLNLHGSLIRLKQWKIFGKS</sequence>
<dbReference type="EMBL" id="U42228">
    <property type="protein sequence ID" value="AAA84380.1"/>
    <property type="molecule type" value="Genomic_DNA"/>
</dbReference>
<geneLocation type="plasmid" evidence="3">
    <name>pTAV203</name>
</geneLocation>
<evidence type="ECO:0000256" key="1">
    <source>
        <dbReference type="SAM" id="MobiDB-lite"/>
    </source>
</evidence>
<dbReference type="AlphaFoldDB" id="Q56454"/>
<evidence type="ECO:0000259" key="2">
    <source>
        <dbReference type="Pfam" id="PF03428"/>
    </source>
</evidence>
<reference evidence="3" key="3">
    <citation type="journal article" date="1997" name="Plasmid">
        <title>Complete nucleotide sequence of the replicator region of Paracoccus (Thiobacillus) versutus pTAV1 plasmid and its correlation to several plasmids of Agrobacterium and Rhizobium species.</title>
        <authorList>
            <person name="Bartosik D."/>
            <person name="Wlodarczyk M."/>
            <person name="Thomas C.M."/>
        </authorList>
    </citation>
    <scope>NUCLEOTIDE SEQUENCE</scope>
    <source>
        <plasmid evidence="3">pTAV203</plasmid>
    </source>
</reference>
<evidence type="ECO:0000313" key="3">
    <source>
        <dbReference type="EMBL" id="AAA84380.1"/>
    </source>
</evidence>
<feature type="region of interest" description="Disordered" evidence="1">
    <location>
        <begin position="262"/>
        <end position="311"/>
    </location>
</feature>
<feature type="compositionally biased region" description="Basic and acidic residues" evidence="1">
    <location>
        <begin position="296"/>
        <end position="310"/>
    </location>
</feature>
<reference evidence="3" key="1">
    <citation type="journal article" date="1995" name="FEMS Microbiol. Lett.">
        <title>Construction and preliminary characterisation of mini-derivatives of large (107-kb) cryptic plasmid of the sulphur bacterium Thiobacillus verutus.</title>
        <authorList>
            <person name="Bartosik D."/>
            <person name="Baj J."/>
            <person name="Wlodarczyk M."/>
        </authorList>
    </citation>
    <scope>NUCLEOTIDE SEQUENCE</scope>
    <source>
        <plasmid evidence="3">pTAV203</plasmid>
    </source>
</reference>
<proteinExistence type="predicted"/>
<dbReference type="Pfam" id="PF03428">
    <property type="entry name" value="RP-C"/>
    <property type="match status" value="1"/>
</dbReference>
<name>Q56454_PARVE</name>
<reference evidence="3" key="2">
    <citation type="journal article" date="1997" name="Acta Microbiol. Pol.">
        <title>Construction of mobilizable cloning vectors derived from pBGS18 and their application for analysis of replicator region of a pTAV202 mini-derivative of Paracoccus versutus pTAV1 plasmid.</title>
        <authorList>
            <person name="Bartosik D."/>
            <person name="Bialkowska A."/>
            <person name="Baj J."/>
            <person name="Wlodarczyk M."/>
        </authorList>
    </citation>
    <scope>NUCLEOTIDE SEQUENCE</scope>
    <source>
        <plasmid evidence="3">pTAV203</plasmid>
    </source>
</reference>
<organism evidence="3">
    <name type="scientific">Paracoccus versutus</name>
    <name type="common">Thiobacillus versutus</name>
    <dbReference type="NCBI Taxonomy" id="34007"/>
    <lineage>
        <taxon>Bacteria</taxon>
        <taxon>Pseudomonadati</taxon>
        <taxon>Pseudomonadota</taxon>
        <taxon>Alphaproteobacteria</taxon>
        <taxon>Rhodobacterales</taxon>
        <taxon>Paracoccaceae</taxon>
        <taxon>Paracoccus</taxon>
    </lineage>
</organism>
<protein>
    <submittedName>
        <fullName evidence="3">ORF 2</fullName>
    </submittedName>
</protein>
<feature type="compositionally biased region" description="Polar residues" evidence="1">
    <location>
        <begin position="262"/>
        <end position="273"/>
    </location>
</feature>